<evidence type="ECO:0000313" key="3">
    <source>
        <dbReference type="Proteomes" id="UP000295192"/>
    </source>
</evidence>
<feature type="compositionally biased region" description="Low complexity" evidence="1">
    <location>
        <begin position="37"/>
        <end position="48"/>
    </location>
</feature>
<organism evidence="2 3">
    <name type="scientific">Drosophila navojoa</name>
    <name type="common">Fruit fly</name>
    <dbReference type="NCBI Taxonomy" id="7232"/>
    <lineage>
        <taxon>Eukaryota</taxon>
        <taxon>Metazoa</taxon>
        <taxon>Ecdysozoa</taxon>
        <taxon>Arthropoda</taxon>
        <taxon>Hexapoda</taxon>
        <taxon>Insecta</taxon>
        <taxon>Pterygota</taxon>
        <taxon>Neoptera</taxon>
        <taxon>Endopterygota</taxon>
        <taxon>Diptera</taxon>
        <taxon>Brachycera</taxon>
        <taxon>Muscomorpha</taxon>
        <taxon>Ephydroidea</taxon>
        <taxon>Drosophilidae</taxon>
        <taxon>Drosophila</taxon>
    </lineage>
</organism>
<dbReference type="AlphaFoldDB" id="A0A484BUQ9"/>
<keyword evidence="3" id="KW-1185">Reference proteome</keyword>
<dbReference type="Proteomes" id="UP000295192">
    <property type="component" value="Unassembled WGS sequence"/>
</dbReference>
<comment type="caution">
    <text evidence="2">The sequence shown here is derived from an EMBL/GenBank/DDBJ whole genome shotgun (WGS) entry which is preliminary data.</text>
</comment>
<name>A0A484BUQ9_DRONA</name>
<reference evidence="2 3" key="1">
    <citation type="journal article" date="2019" name="J. Hered.">
        <title>An Improved Genome Assembly for Drosophila navojoa, the Basal Species in the mojavensis Cluster.</title>
        <authorList>
            <person name="Vanderlinde T."/>
            <person name="Dupim E.G."/>
            <person name="Nazario-Yepiz N.O."/>
            <person name="Carvalho A.B."/>
        </authorList>
    </citation>
    <scope>NUCLEOTIDE SEQUENCE [LARGE SCALE GENOMIC DNA]</scope>
    <source>
        <strain evidence="2">Navoj_Jal97</strain>
        <tissue evidence="2">Whole organism</tissue>
    </source>
</reference>
<feature type="region of interest" description="Disordered" evidence="1">
    <location>
        <begin position="1"/>
        <end position="48"/>
    </location>
</feature>
<sequence>MSSQVDQGSTSRHQQTPCRPNVQQQQESELEQRRTTDPISSSRRTTSIRSALKCSKVTIAIYNATKMG</sequence>
<evidence type="ECO:0000313" key="2">
    <source>
        <dbReference type="EMBL" id="TDG51615.1"/>
    </source>
</evidence>
<dbReference type="EMBL" id="LSRL02000008">
    <property type="protein sequence ID" value="TDG51615.1"/>
    <property type="molecule type" value="Genomic_DNA"/>
</dbReference>
<proteinExistence type="predicted"/>
<protein>
    <submittedName>
        <fullName evidence="2">Uncharacterized protein</fullName>
    </submittedName>
</protein>
<accession>A0A484BUQ9</accession>
<gene>
    <name evidence="2" type="ORF">AWZ03_002075</name>
</gene>
<evidence type="ECO:0000256" key="1">
    <source>
        <dbReference type="SAM" id="MobiDB-lite"/>
    </source>
</evidence>
<feature type="compositionally biased region" description="Polar residues" evidence="1">
    <location>
        <begin position="1"/>
        <end position="22"/>
    </location>
</feature>